<gene>
    <name evidence="2" type="ORF">RI129_005957</name>
</gene>
<name>A0AAN7ZHW5_9COLE</name>
<feature type="coiled-coil region" evidence="1">
    <location>
        <begin position="20"/>
        <end position="57"/>
    </location>
</feature>
<keyword evidence="3" id="KW-1185">Reference proteome</keyword>
<evidence type="ECO:0000313" key="2">
    <source>
        <dbReference type="EMBL" id="KAK5644657.1"/>
    </source>
</evidence>
<proteinExistence type="predicted"/>
<organism evidence="2 3">
    <name type="scientific">Pyrocoelia pectoralis</name>
    <dbReference type="NCBI Taxonomy" id="417401"/>
    <lineage>
        <taxon>Eukaryota</taxon>
        <taxon>Metazoa</taxon>
        <taxon>Ecdysozoa</taxon>
        <taxon>Arthropoda</taxon>
        <taxon>Hexapoda</taxon>
        <taxon>Insecta</taxon>
        <taxon>Pterygota</taxon>
        <taxon>Neoptera</taxon>
        <taxon>Endopterygota</taxon>
        <taxon>Coleoptera</taxon>
        <taxon>Polyphaga</taxon>
        <taxon>Elateriformia</taxon>
        <taxon>Elateroidea</taxon>
        <taxon>Lampyridae</taxon>
        <taxon>Lampyrinae</taxon>
        <taxon>Pyrocoelia</taxon>
    </lineage>
</organism>
<reference evidence="2 3" key="1">
    <citation type="journal article" date="2024" name="Insects">
        <title>An Improved Chromosome-Level Genome Assembly of the Firefly Pyrocoelia pectoralis.</title>
        <authorList>
            <person name="Fu X."/>
            <person name="Meyer-Rochow V.B."/>
            <person name="Ballantyne L."/>
            <person name="Zhu X."/>
        </authorList>
    </citation>
    <scope>NUCLEOTIDE SEQUENCE [LARGE SCALE GENOMIC DNA]</scope>
    <source>
        <strain evidence="2">XCY_ONT2</strain>
    </source>
</reference>
<accession>A0AAN7ZHW5</accession>
<keyword evidence="1" id="KW-0175">Coiled coil</keyword>
<dbReference type="Proteomes" id="UP001329430">
    <property type="component" value="Chromosome 4"/>
</dbReference>
<dbReference type="EMBL" id="JAVRBK010000004">
    <property type="protein sequence ID" value="KAK5644657.1"/>
    <property type="molecule type" value="Genomic_DNA"/>
</dbReference>
<protein>
    <submittedName>
        <fullName evidence="2">Uncharacterized protein</fullName>
    </submittedName>
</protein>
<evidence type="ECO:0000313" key="3">
    <source>
        <dbReference type="Proteomes" id="UP001329430"/>
    </source>
</evidence>
<dbReference type="AlphaFoldDB" id="A0AAN7ZHW5"/>
<feature type="coiled-coil region" evidence="1">
    <location>
        <begin position="101"/>
        <end position="225"/>
    </location>
</feature>
<comment type="caution">
    <text evidence="2">The sequence shown here is derived from an EMBL/GenBank/DDBJ whole genome shotgun (WGS) entry which is preliminary data.</text>
</comment>
<evidence type="ECO:0000256" key="1">
    <source>
        <dbReference type="SAM" id="Coils"/>
    </source>
</evidence>
<sequence length="225" mass="26310">MTDSILEGMDSMNFCRLKLKETLIEQLNSYKQENVKLASALKKLQILNDELNLITQDELDKLANVQGKYETNHCNCESISLSHADRLRKQTNYITKIKSCIKMYNNLIAKLSKDIKMAKGELERSKTQIAEITHVSSDEVKTIQVKIERYEKEILKFEKKYPWLSDPQYSLLNISKETDTLINLRREKEELVQELDLYHSLKPDIHKATQQLADIKREYDAMIVK</sequence>